<evidence type="ECO:0000256" key="1">
    <source>
        <dbReference type="ARBA" id="ARBA00004651"/>
    </source>
</evidence>
<dbReference type="InterPro" id="IPR050183">
    <property type="entry name" value="DsbB"/>
</dbReference>
<evidence type="ECO:0000256" key="2">
    <source>
        <dbReference type="ARBA" id="ARBA00022475"/>
    </source>
</evidence>
<keyword evidence="7" id="KW-0676">Redox-active center</keyword>
<dbReference type="SUPFAM" id="SSF158442">
    <property type="entry name" value="DsbB-like"/>
    <property type="match status" value="1"/>
</dbReference>
<comment type="caution">
    <text evidence="9">The sequence shown here is derived from an EMBL/GenBank/DDBJ whole genome shotgun (WGS) entry which is preliminary data.</text>
</comment>
<dbReference type="RefSeq" id="WP_107684669.1">
    <property type="nucleotide sequence ID" value="NZ_PZKL01000045.1"/>
</dbReference>
<evidence type="ECO:0000256" key="3">
    <source>
        <dbReference type="ARBA" id="ARBA00022692"/>
    </source>
</evidence>
<dbReference type="EMBL" id="PZKL01000045">
    <property type="protein sequence ID" value="PTH79044.1"/>
    <property type="molecule type" value="Genomic_DNA"/>
</dbReference>
<keyword evidence="3 8" id="KW-0812">Transmembrane</keyword>
<dbReference type="InterPro" id="IPR003752">
    <property type="entry name" value="DiS_bond_form_DsbB/BdbC"/>
</dbReference>
<keyword evidence="5 8" id="KW-1133">Transmembrane helix</keyword>
<organism evidence="9 10">
    <name type="scientific">Aeromonas veronii</name>
    <dbReference type="NCBI Taxonomy" id="654"/>
    <lineage>
        <taxon>Bacteria</taxon>
        <taxon>Pseudomonadati</taxon>
        <taxon>Pseudomonadota</taxon>
        <taxon>Gammaproteobacteria</taxon>
        <taxon>Aeromonadales</taxon>
        <taxon>Aeromonadaceae</taxon>
        <taxon>Aeromonas</taxon>
    </lineage>
</organism>
<evidence type="ECO:0000256" key="5">
    <source>
        <dbReference type="ARBA" id="ARBA00022989"/>
    </source>
</evidence>
<keyword evidence="6 8" id="KW-0472">Membrane</keyword>
<evidence type="ECO:0000313" key="10">
    <source>
        <dbReference type="Proteomes" id="UP000241986"/>
    </source>
</evidence>
<keyword evidence="2" id="KW-1003">Cell membrane</keyword>
<dbReference type="Proteomes" id="UP000241986">
    <property type="component" value="Unassembled WGS sequence"/>
</dbReference>
<gene>
    <name evidence="9" type="ORF">DAA48_21645</name>
</gene>
<evidence type="ECO:0000256" key="8">
    <source>
        <dbReference type="SAM" id="Phobius"/>
    </source>
</evidence>
<dbReference type="GO" id="GO:0006457">
    <property type="term" value="P:protein folding"/>
    <property type="evidence" value="ECO:0007669"/>
    <property type="project" value="InterPro"/>
</dbReference>
<evidence type="ECO:0000313" key="9">
    <source>
        <dbReference type="EMBL" id="PTH79044.1"/>
    </source>
</evidence>
<dbReference type="Pfam" id="PF02600">
    <property type="entry name" value="DsbB"/>
    <property type="match status" value="1"/>
</dbReference>
<keyword evidence="4" id="KW-0813">Transport</keyword>
<dbReference type="GO" id="GO:0005886">
    <property type="term" value="C:plasma membrane"/>
    <property type="evidence" value="ECO:0007669"/>
    <property type="project" value="UniProtKB-SubCell"/>
</dbReference>
<dbReference type="AlphaFoldDB" id="A0A2T4MWX0"/>
<reference evidence="9 10" key="1">
    <citation type="submission" date="2018-03" db="EMBL/GenBank/DDBJ databases">
        <title>Aeromonas veronii whole genome sequencing and analysis.</title>
        <authorList>
            <person name="Xie H."/>
            <person name="Liu T."/>
            <person name="Wang K."/>
        </authorList>
    </citation>
    <scope>NUCLEOTIDE SEQUENCE [LARGE SCALE GENOMIC DNA]</scope>
    <source>
        <strain evidence="9 10">XH.VA.1</strain>
    </source>
</reference>
<evidence type="ECO:0000256" key="7">
    <source>
        <dbReference type="ARBA" id="ARBA00023284"/>
    </source>
</evidence>
<protein>
    <recommendedName>
        <fullName evidence="11">Disulfide bond formation protein B</fullName>
    </recommendedName>
</protein>
<evidence type="ECO:0000256" key="6">
    <source>
        <dbReference type="ARBA" id="ARBA00023136"/>
    </source>
</evidence>
<comment type="subcellular location">
    <subcellularLocation>
        <location evidence="1">Cell membrane</location>
        <topology evidence="1">Multi-pass membrane protein</topology>
    </subcellularLocation>
</comment>
<accession>A0A2T4MWX0</accession>
<dbReference type="PANTHER" id="PTHR36570:SF2">
    <property type="entry name" value="DISULFIDE BOND FORMATION PROTEIN B"/>
    <property type="match status" value="1"/>
</dbReference>
<evidence type="ECO:0008006" key="11">
    <source>
        <dbReference type="Google" id="ProtNLM"/>
    </source>
</evidence>
<name>A0A2T4MWX0_AERVE</name>
<evidence type="ECO:0000256" key="4">
    <source>
        <dbReference type="ARBA" id="ARBA00022982"/>
    </source>
</evidence>
<feature type="transmembrane region" description="Helical" evidence="8">
    <location>
        <begin position="152"/>
        <end position="177"/>
    </location>
</feature>
<dbReference type="GO" id="GO:0015035">
    <property type="term" value="F:protein-disulfide reductase activity"/>
    <property type="evidence" value="ECO:0007669"/>
    <property type="project" value="InterPro"/>
</dbReference>
<dbReference type="Gene3D" id="1.20.1550.10">
    <property type="entry name" value="DsbB-like"/>
    <property type="match status" value="1"/>
</dbReference>
<dbReference type="PANTHER" id="PTHR36570">
    <property type="entry name" value="DISULFIDE BOND FORMATION PROTEIN B"/>
    <property type="match status" value="1"/>
</dbReference>
<sequence length="184" mass="19988">MTGMRFFKELPFSRLFWSIILLGAVLSEGVALFFQYALHEDPCAICVNIRAYVAMIGLAAVAGLLMSNKRKIWMAIPHVVLLGSVLKISMLSEQAVRIEKGTLFSTCGMDAGFPAWLPLDSWLPSVFAPTGICGRIVPIIPGWTAGPSMSEVLHYGSMTVLALVVLLIFESCVLMMLGHAKKAA</sequence>
<keyword evidence="4" id="KW-0249">Electron transport</keyword>
<dbReference type="InterPro" id="IPR023380">
    <property type="entry name" value="DsbB-like_sf"/>
</dbReference>
<feature type="transmembrane region" description="Helical" evidence="8">
    <location>
        <begin position="47"/>
        <end position="65"/>
    </location>
</feature>
<proteinExistence type="predicted"/>